<dbReference type="InterPro" id="IPR000994">
    <property type="entry name" value="Pept_M24"/>
</dbReference>
<dbReference type="Pfam" id="PF00557">
    <property type="entry name" value="Peptidase_M24"/>
    <property type="match status" value="1"/>
</dbReference>
<protein>
    <recommendedName>
        <fullName evidence="5">Peptidase M24</fullName>
    </recommendedName>
</protein>
<dbReference type="SUPFAM" id="SSF53092">
    <property type="entry name" value="Creatinase/prolidase N-terminal domain"/>
    <property type="match status" value="1"/>
</dbReference>
<dbReference type="SUPFAM" id="SSF55920">
    <property type="entry name" value="Creatinase/aminopeptidase"/>
    <property type="match status" value="1"/>
</dbReference>
<organism evidence="3 4">
    <name type="scientific">Clostridium beijerinckii</name>
    <name type="common">Clostridium MP</name>
    <dbReference type="NCBI Taxonomy" id="1520"/>
    <lineage>
        <taxon>Bacteria</taxon>
        <taxon>Bacillati</taxon>
        <taxon>Bacillota</taxon>
        <taxon>Clostridia</taxon>
        <taxon>Eubacteriales</taxon>
        <taxon>Clostridiaceae</taxon>
        <taxon>Clostridium</taxon>
    </lineage>
</organism>
<accession>A0A0B5QCD3</accession>
<dbReference type="Pfam" id="PF01321">
    <property type="entry name" value="Creatinase_N"/>
    <property type="match status" value="1"/>
</dbReference>
<dbReference type="GO" id="GO:0008235">
    <property type="term" value="F:metalloexopeptidase activity"/>
    <property type="evidence" value="ECO:0007669"/>
    <property type="project" value="UniProtKB-ARBA"/>
</dbReference>
<dbReference type="AlphaFoldDB" id="A0A0B5QCD3"/>
<dbReference type="KEGG" id="cbei:LF65_03311"/>
<dbReference type="Gene3D" id="3.40.350.10">
    <property type="entry name" value="Creatinase/prolidase N-terminal domain"/>
    <property type="match status" value="1"/>
</dbReference>
<dbReference type="PANTHER" id="PTHR46112">
    <property type="entry name" value="AMINOPEPTIDASE"/>
    <property type="match status" value="1"/>
</dbReference>
<dbReference type="RefSeq" id="WP_041897321.1">
    <property type="nucleotide sequence ID" value="NZ_CP010086.2"/>
</dbReference>
<evidence type="ECO:0000313" key="3">
    <source>
        <dbReference type="EMBL" id="AJG99874.1"/>
    </source>
</evidence>
<dbReference type="CDD" id="cd01066">
    <property type="entry name" value="APP_MetAP"/>
    <property type="match status" value="1"/>
</dbReference>
<dbReference type="EMBL" id="CP010086">
    <property type="protein sequence ID" value="AJG99874.1"/>
    <property type="molecule type" value="Genomic_DNA"/>
</dbReference>
<reference evidence="4" key="1">
    <citation type="submission" date="2014-12" db="EMBL/GenBank/DDBJ databases">
        <title>Genome sequence of Clostridium beijerinckii strain 59B.</title>
        <authorList>
            <person name="Little G.T."/>
            <person name="Minton N.P."/>
        </authorList>
    </citation>
    <scope>NUCLEOTIDE SEQUENCE [LARGE SCALE GENOMIC DNA]</scope>
    <source>
        <strain evidence="4">59B</strain>
    </source>
</reference>
<dbReference type="InterPro" id="IPR050659">
    <property type="entry name" value="Peptidase_M24B"/>
</dbReference>
<dbReference type="InterPro" id="IPR000587">
    <property type="entry name" value="Creatinase_N"/>
</dbReference>
<name>A0A0B5QCD3_CLOBE</name>
<dbReference type="Proteomes" id="UP000031866">
    <property type="component" value="Chromosome"/>
</dbReference>
<dbReference type="GO" id="GO:0004177">
    <property type="term" value="F:aminopeptidase activity"/>
    <property type="evidence" value="ECO:0007669"/>
    <property type="project" value="UniProtKB-ARBA"/>
</dbReference>
<evidence type="ECO:0000313" key="4">
    <source>
        <dbReference type="Proteomes" id="UP000031866"/>
    </source>
</evidence>
<dbReference type="PANTHER" id="PTHR46112:SF2">
    <property type="entry name" value="XAA-PRO AMINOPEPTIDASE P-RELATED"/>
    <property type="match status" value="1"/>
</dbReference>
<dbReference type="InterPro" id="IPR001714">
    <property type="entry name" value="Pept_M24_MAP"/>
</dbReference>
<gene>
    <name evidence="3" type="ORF">LF65_03311</name>
</gene>
<evidence type="ECO:0008006" key="5">
    <source>
        <dbReference type="Google" id="ProtNLM"/>
    </source>
</evidence>
<dbReference type="InterPro" id="IPR029149">
    <property type="entry name" value="Creatin/AminoP/Spt16_N"/>
</dbReference>
<dbReference type="PRINTS" id="PR00599">
    <property type="entry name" value="MAPEPTIDASE"/>
</dbReference>
<proteinExistence type="predicted"/>
<dbReference type="STRING" id="1520.LF65_03311"/>
<sequence>MSIKRNQNDIINRLLIQIEKEKLDAIILTTGDAIFYTTGYASSNLYRSGQVGATVAVVTKEGKTGLVVSEFERHSAELVIEDVELVSYPTWIYIEDYAIDGMEKDVQPDLNKTYKIASQFIKRSTKELKIGVQSASLPHTAWKYFSETFGEKNLVDIKPLLAEARTIKTPWEIDLLRRAAHYTEIVMNTVSRQVVTGMTEADVINLFNLTGYSQSSDVVNVSNAHTIAANFTPSYIPPKTRINRGDIIRLDGGVNISGYNSDLARTFVVGNSTYKEREELYAHLWSGYEYAINNIGPGVKLSDIFNGIHSLLKERGFNNYIRGHQGHSIGCSLFSEEYPFIGPDEHRVFEPGMVFNVEVPYYSSKNQTYNIEDTFLVTETGIELFTKASPSLYL</sequence>
<dbReference type="OrthoDB" id="9806388at2"/>
<feature type="domain" description="Creatinase N-terminal" evidence="2">
    <location>
        <begin position="11"/>
        <end position="167"/>
    </location>
</feature>
<evidence type="ECO:0000259" key="1">
    <source>
        <dbReference type="Pfam" id="PF00557"/>
    </source>
</evidence>
<dbReference type="Gene3D" id="3.90.230.10">
    <property type="entry name" value="Creatinase/methionine aminopeptidase superfamily"/>
    <property type="match status" value="1"/>
</dbReference>
<evidence type="ECO:0000259" key="2">
    <source>
        <dbReference type="Pfam" id="PF01321"/>
    </source>
</evidence>
<feature type="domain" description="Peptidase M24" evidence="1">
    <location>
        <begin position="175"/>
        <end position="379"/>
    </location>
</feature>
<dbReference type="InterPro" id="IPR036005">
    <property type="entry name" value="Creatinase/aminopeptidase-like"/>
</dbReference>